<comment type="caution">
    <text evidence="2">The sequence shown here is derived from an EMBL/GenBank/DDBJ whole genome shotgun (WGS) entry which is preliminary data.</text>
</comment>
<accession>A0ABY1LQZ6</accession>
<reference evidence="2 3" key="1">
    <citation type="submission" date="2017-02" db="EMBL/GenBank/DDBJ databases">
        <authorList>
            <person name="Varghese N."/>
            <person name="Submissions S."/>
        </authorList>
    </citation>
    <scope>NUCLEOTIDE SEQUENCE [LARGE SCALE GENOMIC DNA]</scope>
    <source>
        <strain evidence="2 3">VKM Ac-1787</strain>
    </source>
</reference>
<evidence type="ECO:0008006" key="4">
    <source>
        <dbReference type="Google" id="ProtNLM"/>
    </source>
</evidence>
<evidence type="ECO:0000313" key="3">
    <source>
        <dbReference type="Proteomes" id="UP000190827"/>
    </source>
</evidence>
<keyword evidence="3" id="KW-1185">Reference proteome</keyword>
<evidence type="ECO:0000256" key="1">
    <source>
        <dbReference type="SAM" id="MobiDB-lite"/>
    </source>
</evidence>
<dbReference type="Pfam" id="PF20060">
    <property type="entry name" value="DUF6459"/>
    <property type="match status" value="1"/>
</dbReference>
<feature type="region of interest" description="Disordered" evidence="1">
    <location>
        <begin position="1"/>
        <end position="58"/>
    </location>
</feature>
<dbReference type="EMBL" id="FUZO01000003">
    <property type="protein sequence ID" value="SKC74019.1"/>
    <property type="molecule type" value="Genomic_DNA"/>
</dbReference>
<proteinExistence type="predicted"/>
<evidence type="ECO:0000313" key="2">
    <source>
        <dbReference type="EMBL" id="SKC74019.1"/>
    </source>
</evidence>
<organism evidence="2 3">
    <name type="scientific">Plantibacter cousiniae</name>
    <name type="common">nom. nud.</name>
    <dbReference type="NCBI Taxonomy" id="199709"/>
    <lineage>
        <taxon>Bacteria</taxon>
        <taxon>Bacillati</taxon>
        <taxon>Actinomycetota</taxon>
        <taxon>Actinomycetes</taxon>
        <taxon>Micrococcales</taxon>
        <taxon>Microbacteriaceae</taxon>
        <taxon>Plantibacter</taxon>
    </lineage>
</organism>
<gene>
    <name evidence="2" type="ORF">SAMN06295973_3595</name>
</gene>
<protein>
    <recommendedName>
        <fullName evidence="4">3-hydroxyacyl-CoA dehydrogenase</fullName>
    </recommendedName>
</protein>
<dbReference type="Proteomes" id="UP000190827">
    <property type="component" value="Unassembled WGS sequence"/>
</dbReference>
<sequence length="166" mass="18120">MSTVARHDDDEPEARTARLRPAPPLPERRTPEVRAAARTGADDYFAPQPAPRAELPDPRPLLENLTRSVIEVIAGARDLTQLARWITADVHTVLLKRVILAERARRVRGVPGTVPAVSIGTVTVSEPRDGVVESVVIVHGRARSRAVAIRLEGLDGRWRATSVSVL</sequence>
<dbReference type="InterPro" id="IPR045596">
    <property type="entry name" value="DUF6459"/>
</dbReference>
<name>A0ABY1LQZ6_9MICO</name>
<feature type="compositionally biased region" description="Basic and acidic residues" evidence="1">
    <location>
        <begin position="1"/>
        <end position="16"/>
    </location>
</feature>
<dbReference type="RefSeq" id="WP_194718995.1">
    <property type="nucleotide sequence ID" value="NZ_FUZO01000003.1"/>
</dbReference>